<keyword evidence="3" id="KW-1185">Reference proteome</keyword>
<dbReference type="Proteomes" id="UP001156921">
    <property type="component" value="Unassembled WGS sequence"/>
</dbReference>
<accession>A0ABQ6BHJ5</accession>
<protein>
    <recommendedName>
        <fullName evidence="4">DUF4136 domain-containing protein</fullName>
    </recommendedName>
</protein>
<evidence type="ECO:0008006" key="4">
    <source>
        <dbReference type="Google" id="ProtNLM"/>
    </source>
</evidence>
<dbReference type="RefSeq" id="WP_284222370.1">
    <property type="nucleotide sequence ID" value="NZ_BSOY01000028.1"/>
</dbReference>
<proteinExistence type="predicted"/>
<feature type="signal peptide" evidence="1">
    <location>
        <begin position="1"/>
        <end position="30"/>
    </location>
</feature>
<organism evidence="2 3">
    <name type="scientific">Brevundimonas denitrificans</name>
    <dbReference type="NCBI Taxonomy" id="1443434"/>
    <lineage>
        <taxon>Bacteria</taxon>
        <taxon>Pseudomonadati</taxon>
        <taxon>Pseudomonadota</taxon>
        <taxon>Alphaproteobacteria</taxon>
        <taxon>Caulobacterales</taxon>
        <taxon>Caulobacteraceae</taxon>
        <taxon>Brevundimonas</taxon>
    </lineage>
</organism>
<keyword evidence="1" id="KW-0732">Signal</keyword>
<dbReference type="EMBL" id="BSOY01000028">
    <property type="protein sequence ID" value="GLS01515.1"/>
    <property type="molecule type" value="Genomic_DNA"/>
</dbReference>
<dbReference type="NCBIfam" id="NF047637">
    <property type="entry name" value="lipo_CC0125"/>
    <property type="match status" value="1"/>
</dbReference>
<evidence type="ECO:0000256" key="1">
    <source>
        <dbReference type="SAM" id="SignalP"/>
    </source>
</evidence>
<sequence length="186" mass="20952">MSSNPSLALVAALGAALALSACATATPYHAASLTDPGHADGYREVRVEPERWRVAFAGNSLTSRETVETYLLYRAAELTRQNGYDWFLAVERDTEEHVTLVVREPIGVWGPGWEPHWRYAYGLHSGWRTWDRHGLDPVFDVRQVTDYEAVAEVVMRRGTRPADDARAFDAREVLASLENRIIRPED</sequence>
<gene>
    <name evidence="2" type="ORF">GCM10007859_15300</name>
</gene>
<name>A0ABQ6BHJ5_9CAUL</name>
<evidence type="ECO:0000313" key="3">
    <source>
        <dbReference type="Proteomes" id="UP001156921"/>
    </source>
</evidence>
<reference evidence="3" key="1">
    <citation type="journal article" date="2019" name="Int. J. Syst. Evol. Microbiol.">
        <title>The Global Catalogue of Microorganisms (GCM) 10K type strain sequencing project: providing services to taxonomists for standard genome sequencing and annotation.</title>
        <authorList>
            <consortium name="The Broad Institute Genomics Platform"/>
            <consortium name="The Broad Institute Genome Sequencing Center for Infectious Disease"/>
            <person name="Wu L."/>
            <person name="Ma J."/>
        </authorList>
    </citation>
    <scope>NUCLEOTIDE SEQUENCE [LARGE SCALE GENOMIC DNA]</scope>
    <source>
        <strain evidence="3">NBRC 110107</strain>
    </source>
</reference>
<comment type="caution">
    <text evidence="2">The sequence shown here is derived from an EMBL/GenBank/DDBJ whole genome shotgun (WGS) entry which is preliminary data.</text>
</comment>
<evidence type="ECO:0000313" key="2">
    <source>
        <dbReference type="EMBL" id="GLS01515.1"/>
    </source>
</evidence>
<feature type="chain" id="PRO_5046181655" description="DUF4136 domain-containing protein" evidence="1">
    <location>
        <begin position="31"/>
        <end position="186"/>
    </location>
</feature>